<dbReference type="InterPro" id="IPR003439">
    <property type="entry name" value="ABC_transporter-like_ATP-bd"/>
</dbReference>
<evidence type="ECO:0000313" key="7">
    <source>
        <dbReference type="Proteomes" id="UP001198983"/>
    </source>
</evidence>
<dbReference type="Pfam" id="PF00005">
    <property type="entry name" value="ABC_tran"/>
    <property type="match status" value="1"/>
</dbReference>
<keyword evidence="3" id="KW-0547">Nucleotide-binding</keyword>
<comment type="similarity">
    <text evidence="1">Belongs to the ABC transporter superfamily.</text>
</comment>
<dbReference type="AlphaFoldDB" id="A0AAX2ZCG5"/>
<sequence>MIQIKNITKTYRMGNEKFKALDDVTLDIEKGDFVAIVGQSGSGKSTLMHIIGGIDKPSLGQVLVENENISEFNDKQMSKYRSSKTGFIFQSFNLENKQTALENVMMPLIFSGVAKKQRKEKAMKSLEMVGLKDKVLNTPTQLSGGQRQRVAIARALVNNPEIIFADEPTGNLDSKSGNQIMNLLQELNNKGYTIIMVTHNNEQAKLAKTVIKIKDGKVEGIVKNED</sequence>
<dbReference type="InterPro" id="IPR017911">
    <property type="entry name" value="MacB-like_ATP-bd"/>
</dbReference>
<dbReference type="RefSeq" id="WP_074914384.1">
    <property type="nucleotide sequence ID" value="NZ_CP081135.1"/>
</dbReference>
<dbReference type="GO" id="GO:0022857">
    <property type="term" value="F:transmembrane transporter activity"/>
    <property type="evidence" value="ECO:0007669"/>
    <property type="project" value="UniProtKB-ARBA"/>
</dbReference>
<keyword evidence="2" id="KW-0813">Transport</keyword>
<dbReference type="PANTHER" id="PTHR42798:SF6">
    <property type="entry name" value="CELL DIVISION ATP-BINDING PROTEIN FTSE"/>
    <property type="match status" value="1"/>
</dbReference>
<feature type="domain" description="ABC transporter" evidence="5">
    <location>
        <begin position="2"/>
        <end position="226"/>
    </location>
</feature>
<evidence type="ECO:0000256" key="4">
    <source>
        <dbReference type="ARBA" id="ARBA00022840"/>
    </source>
</evidence>
<proteinExistence type="inferred from homology"/>
<keyword evidence="7" id="KW-1185">Reference proteome</keyword>
<dbReference type="PROSITE" id="PS00211">
    <property type="entry name" value="ABC_TRANSPORTER_1"/>
    <property type="match status" value="1"/>
</dbReference>
<dbReference type="KEGG" id="tem:JW646_12115"/>
<accession>A0AAX2ZCG5</accession>
<evidence type="ECO:0000313" key="6">
    <source>
        <dbReference type="EMBL" id="UEL46390.1"/>
    </source>
</evidence>
<dbReference type="SUPFAM" id="SSF52540">
    <property type="entry name" value="P-loop containing nucleoside triphosphate hydrolases"/>
    <property type="match status" value="1"/>
</dbReference>
<evidence type="ECO:0000256" key="2">
    <source>
        <dbReference type="ARBA" id="ARBA00022448"/>
    </source>
</evidence>
<dbReference type="Proteomes" id="UP001198983">
    <property type="component" value="Chromosome"/>
</dbReference>
<evidence type="ECO:0000256" key="1">
    <source>
        <dbReference type="ARBA" id="ARBA00005417"/>
    </source>
</evidence>
<dbReference type="GO" id="GO:0098796">
    <property type="term" value="C:membrane protein complex"/>
    <property type="evidence" value="ECO:0007669"/>
    <property type="project" value="UniProtKB-ARBA"/>
</dbReference>
<dbReference type="GO" id="GO:0005524">
    <property type="term" value="F:ATP binding"/>
    <property type="evidence" value="ECO:0007669"/>
    <property type="project" value="UniProtKB-KW"/>
</dbReference>
<dbReference type="InterPro" id="IPR003593">
    <property type="entry name" value="AAA+_ATPase"/>
</dbReference>
<protein>
    <submittedName>
        <fullName evidence="6">ABC transporter ATP-binding protein</fullName>
    </submittedName>
</protein>
<name>A0AAX2ZCG5_9FIRM</name>
<dbReference type="CDD" id="cd03255">
    <property type="entry name" value="ABC_MJ0796_LolCDE_FtsE"/>
    <property type="match status" value="1"/>
</dbReference>
<reference evidence="6 7" key="1">
    <citation type="journal article" date="2023" name="Int. J. Syst. Evol. Microbiol.">
        <title>Terrisporobacter hibernicus sp. nov., isolated from bovine faeces in Northern Ireland.</title>
        <authorList>
            <person name="Mitchell M."/>
            <person name="Nguyen S.V."/>
            <person name="Connor M."/>
            <person name="Fairley D.J."/>
            <person name="Donoghue O."/>
            <person name="Marshall H."/>
            <person name="Koolman L."/>
            <person name="McMullan G."/>
            <person name="Schaffer K.E."/>
            <person name="McGrath J.W."/>
            <person name="Fanning S."/>
        </authorList>
    </citation>
    <scope>NUCLEOTIDE SEQUENCE [LARGE SCALE GENOMIC DNA]</scope>
    <source>
        <strain evidence="6 7">MCA3</strain>
    </source>
</reference>
<dbReference type="InterPro" id="IPR027417">
    <property type="entry name" value="P-loop_NTPase"/>
</dbReference>
<organism evidence="6 7">
    <name type="scientific">Terrisporobacter hibernicus</name>
    <dbReference type="NCBI Taxonomy" id="2813371"/>
    <lineage>
        <taxon>Bacteria</taxon>
        <taxon>Bacillati</taxon>
        <taxon>Bacillota</taxon>
        <taxon>Clostridia</taxon>
        <taxon>Peptostreptococcales</taxon>
        <taxon>Peptostreptococcaceae</taxon>
        <taxon>Terrisporobacter</taxon>
    </lineage>
</organism>
<evidence type="ECO:0000256" key="3">
    <source>
        <dbReference type="ARBA" id="ARBA00022741"/>
    </source>
</evidence>
<dbReference type="InterPro" id="IPR017871">
    <property type="entry name" value="ABC_transporter-like_CS"/>
</dbReference>
<keyword evidence="4 6" id="KW-0067">ATP-binding</keyword>
<gene>
    <name evidence="6" type="ORF">JW646_12115</name>
</gene>
<dbReference type="PROSITE" id="PS50893">
    <property type="entry name" value="ABC_TRANSPORTER_2"/>
    <property type="match status" value="1"/>
</dbReference>
<dbReference type="PANTHER" id="PTHR42798">
    <property type="entry name" value="LIPOPROTEIN-RELEASING SYSTEM ATP-BINDING PROTEIN LOLD"/>
    <property type="match status" value="1"/>
</dbReference>
<dbReference type="GO" id="GO:0016887">
    <property type="term" value="F:ATP hydrolysis activity"/>
    <property type="evidence" value="ECO:0007669"/>
    <property type="project" value="InterPro"/>
</dbReference>
<dbReference type="Gene3D" id="3.40.50.300">
    <property type="entry name" value="P-loop containing nucleotide triphosphate hydrolases"/>
    <property type="match status" value="1"/>
</dbReference>
<dbReference type="FunFam" id="3.40.50.300:FF:000032">
    <property type="entry name" value="Export ABC transporter ATP-binding protein"/>
    <property type="match status" value="1"/>
</dbReference>
<dbReference type="EMBL" id="CP081135">
    <property type="protein sequence ID" value="UEL46390.1"/>
    <property type="molecule type" value="Genomic_DNA"/>
</dbReference>
<dbReference type="SMART" id="SM00382">
    <property type="entry name" value="AAA"/>
    <property type="match status" value="1"/>
</dbReference>
<evidence type="ECO:0000259" key="5">
    <source>
        <dbReference type="PROSITE" id="PS50893"/>
    </source>
</evidence>